<dbReference type="GO" id="GO:0008168">
    <property type="term" value="F:methyltransferase activity"/>
    <property type="evidence" value="ECO:0007669"/>
    <property type="project" value="UniProtKB-KW"/>
</dbReference>
<reference evidence="5" key="1">
    <citation type="journal article" date="2019" name="Int. J. Syst. Evol. Microbiol.">
        <title>The Global Catalogue of Microorganisms (GCM) 10K type strain sequencing project: providing services to taxonomists for standard genome sequencing and annotation.</title>
        <authorList>
            <consortium name="The Broad Institute Genomics Platform"/>
            <consortium name="The Broad Institute Genome Sequencing Center for Infectious Disease"/>
            <person name="Wu L."/>
            <person name="Ma J."/>
        </authorList>
    </citation>
    <scope>NUCLEOTIDE SEQUENCE [LARGE SCALE GENOMIC DNA]</scope>
    <source>
        <strain evidence="5">CGMCC 4.7319</strain>
    </source>
</reference>
<organism evidence="4 5">
    <name type="scientific">Lentzea pudingi</name>
    <dbReference type="NCBI Taxonomy" id="1789439"/>
    <lineage>
        <taxon>Bacteria</taxon>
        <taxon>Bacillati</taxon>
        <taxon>Actinomycetota</taxon>
        <taxon>Actinomycetes</taxon>
        <taxon>Pseudonocardiales</taxon>
        <taxon>Pseudonocardiaceae</taxon>
        <taxon>Lentzea</taxon>
    </lineage>
</organism>
<comment type="caution">
    <text evidence="4">The sequence shown here is derived from an EMBL/GenBank/DDBJ whole genome shotgun (WGS) entry which is preliminary data.</text>
</comment>
<dbReference type="InterPro" id="IPR050078">
    <property type="entry name" value="Ribosomal_L11_MeTrfase_PrmA"/>
</dbReference>
<feature type="chain" id="PRO_5046417067" evidence="3">
    <location>
        <begin position="23"/>
        <end position="229"/>
    </location>
</feature>
<keyword evidence="1 4" id="KW-0489">Methyltransferase</keyword>
<dbReference type="PANTHER" id="PTHR43648:SF1">
    <property type="entry name" value="ELECTRON TRANSFER FLAVOPROTEIN BETA SUBUNIT LYSINE METHYLTRANSFERASE"/>
    <property type="match status" value="1"/>
</dbReference>
<proteinExistence type="predicted"/>
<evidence type="ECO:0000256" key="3">
    <source>
        <dbReference type="SAM" id="SignalP"/>
    </source>
</evidence>
<sequence length="229" mass="24017">MSYGLSPLRPVFALPLSFSVMSAPTLTDFVLANTTLAPVPLVPEVVLHSAAEAMDLWELTRHDQPPFWAFPWAGGQALARHLLDNPGLVRDRKVFDLASGSGLVAIAAALAGAEVVTANDIDPLALAAVELNAAANGVTVRTLGGDQLDSDAHGADVVLAGDVFYDAEITALVLPFLARAAARGALVLLGDPDRAHLPPGLFTARARYDVPVPLTLESTETRGATVWRA</sequence>
<keyword evidence="5" id="KW-1185">Reference proteome</keyword>
<keyword evidence="3" id="KW-0732">Signal</keyword>
<evidence type="ECO:0000256" key="1">
    <source>
        <dbReference type="ARBA" id="ARBA00022603"/>
    </source>
</evidence>
<accession>A0ABQ2HY25</accession>
<dbReference type="EMBL" id="BMNC01000003">
    <property type="protein sequence ID" value="GGM91484.1"/>
    <property type="molecule type" value="Genomic_DNA"/>
</dbReference>
<keyword evidence="4" id="KW-0689">Ribosomal protein</keyword>
<dbReference type="Proteomes" id="UP000597656">
    <property type="component" value="Unassembled WGS sequence"/>
</dbReference>
<evidence type="ECO:0000313" key="4">
    <source>
        <dbReference type="EMBL" id="GGM91484.1"/>
    </source>
</evidence>
<evidence type="ECO:0000313" key="5">
    <source>
        <dbReference type="Proteomes" id="UP000597656"/>
    </source>
</evidence>
<dbReference type="InterPro" id="IPR029063">
    <property type="entry name" value="SAM-dependent_MTases_sf"/>
</dbReference>
<protein>
    <submittedName>
        <fullName evidence="4">50S ribosomal protein L11 methyltransferase</fullName>
    </submittedName>
</protein>
<dbReference type="GO" id="GO:0005840">
    <property type="term" value="C:ribosome"/>
    <property type="evidence" value="ECO:0007669"/>
    <property type="project" value="UniProtKB-KW"/>
</dbReference>
<dbReference type="GO" id="GO:0032259">
    <property type="term" value="P:methylation"/>
    <property type="evidence" value="ECO:0007669"/>
    <property type="project" value="UniProtKB-KW"/>
</dbReference>
<gene>
    <name evidence="4" type="ORF">GCM10011609_30960</name>
</gene>
<name>A0ABQ2HY25_9PSEU</name>
<dbReference type="SUPFAM" id="SSF53335">
    <property type="entry name" value="S-adenosyl-L-methionine-dependent methyltransferases"/>
    <property type="match status" value="1"/>
</dbReference>
<evidence type="ECO:0000256" key="2">
    <source>
        <dbReference type="ARBA" id="ARBA00022679"/>
    </source>
</evidence>
<keyword evidence="4" id="KW-0687">Ribonucleoprotein</keyword>
<dbReference type="Pfam" id="PF06325">
    <property type="entry name" value="PrmA"/>
    <property type="match status" value="1"/>
</dbReference>
<feature type="signal peptide" evidence="3">
    <location>
        <begin position="1"/>
        <end position="22"/>
    </location>
</feature>
<dbReference type="PANTHER" id="PTHR43648">
    <property type="entry name" value="ELECTRON TRANSFER FLAVOPROTEIN BETA SUBUNIT LYSINE METHYLTRANSFERASE"/>
    <property type="match status" value="1"/>
</dbReference>
<dbReference type="Gene3D" id="3.40.50.150">
    <property type="entry name" value="Vaccinia Virus protein VP39"/>
    <property type="match status" value="1"/>
</dbReference>
<keyword evidence="2" id="KW-0808">Transferase</keyword>